<organism evidence="2 3">
    <name type="scientific">Mycolicibacter terrae</name>
    <dbReference type="NCBI Taxonomy" id="1788"/>
    <lineage>
        <taxon>Bacteria</taxon>
        <taxon>Bacillati</taxon>
        <taxon>Actinomycetota</taxon>
        <taxon>Actinomycetes</taxon>
        <taxon>Mycobacteriales</taxon>
        <taxon>Mycobacteriaceae</taxon>
        <taxon>Mycolicibacter</taxon>
    </lineage>
</organism>
<keyword evidence="1" id="KW-0812">Transmembrane</keyword>
<dbReference type="Proteomes" id="UP000467636">
    <property type="component" value="Chromosome"/>
</dbReference>
<evidence type="ECO:0000313" key="3">
    <source>
        <dbReference type="Proteomes" id="UP000467636"/>
    </source>
</evidence>
<gene>
    <name evidence="2" type="ORF">MTER_32250</name>
</gene>
<evidence type="ECO:0000313" key="2">
    <source>
        <dbReference type="EMBL" id="BBX23814.1"/>
    </source>
</evidence>
<proteinExistence type="predicted"/>
<reference evidence="2 3" key="1">
    <citation type="journal article" date="2019" name="Emerg. Microbes Infect.">
        <title>Comprehensive subspecies identification of 175 nontuberculous mycobacteria species based on 7547 genomic profiles.</title>
        <authorList>
            <person name="Matsumoto Y."/>
            <person name="Kinjo T."/>
            <person name="Motooka D."/>
            <person name="Nabeya D."/>
            <person name="Jung N."/>
            <person name="Uechi K."/>
            <person name="Horii T."/>
            <person name="Iida T."/>
            <person name="Fujita J."/>
            <person name="Nakamura S."/>
        </authorList>
    </citation>
    <scope>NUCLEOTIDE SEQUENCE [LARGE SCALE GENOMIC DNA]</scope>
    <source>
        <strain evidence="2 3">JCM 12143</strain>
    </source>
</reference>
<feature type="transmembrane region" description="Helical" evidence="1">
    <location>
        <begin position="46"/>
        <end position="69"/>
    </location>
</feature>
<keyword evidence="1" id="KW-1133">Transmembrane helix</keyword>
<keyword evidence="3" id="KW-1185">Reference proteome</keyword>
<name>A0AAD1HYN5_9MYCO</name>
<protein>
    <submittedName>
        <fullName evidence="2">Uncharacterized protein</fullName>
    </submittedName>
</protein>
<sequence length="72" mass="7657">MDWVTCAVIGVGAHGPKSHIPVITNTFQRWATAGWIAFSAMKDPVLVLPAVAAIIGLIIFGFLALEVVFHLG</sequence>
<evidence type="ECO:0000256" key="1">
    <source>
        <dbReference type="SAM" id="Phobius"/>
    </source>
</evidence>
<dbReference type="AlphaFoldDB" id="A0AAD1HYN5"/>
<dbReference type="EMBL" id="AP022564">
    <property type="protein sequence ID" value="BBX23814.1"/>
    <property type="molecule type" value="Genomic_DNA"/>
</dbReference>
<accession>A0AAD1HYN5</accession>
<keyword evidence="1" id="KW-0472">Membrane</keyword>